<evidence type="ECO:0000313" key="3">
    <source>
        <dbReference type="Proteomes" id="UP000016860"/>
    </source>
</evidence>
<dbReference type="EMBL" id="ATAY01000082">
    <property type="protein sequence ID" value="EPR09969.1"/>
    <property type="molecule type" value="Genomic_DNA"/>
</dbReference>
<dbReference type="Proteomes" id="UP000016860">
    <property type="component" value="Unassembled WGS sequence"/>
</dbReference>
<gene>
    <name evidence="2" type="ORF">L323_15465</name>
</gene>
<accession>U4R022</accession>
<dbReference type="AlphaFoldDB" id="U4R022"/>
<organism evidence="2 3">
    <name type="scientific">Ruminiclostridium papyrosolvens C7</name>
    <dbReference type="NCBI Taxonomy" id="1330534"/>
    <lineage>
        <taxon>Bacteria</taxon>
        <taxon>Bacillati</taxon>
        <taxon>Bacillota</taxon>
        <taxon>Clostridia</taxon>
        <taxon>Eubacteriales</taxon>
        <taxon>Oscillospiraceae</taxon>
        <taxon>Ruminiclostridium</taxon>
    </lineage>
</organism>
<sequence>MNEQEYQRKLFEQLNMHDINLDLLSKWYFSILEQLRTSFERSSNIIHPRHRGDIREYDIKAIIKDIIPSSYAVTKGYAINNLSLISLEQDLLIYKKSSYSPFIKTSELEYLPIESIFTSIEIKSNLTHNELRKCILNCVSLKKLRYNNSNYSYKKEEGLNLFYCIFAYKSELTIEKIISYLNDYNKDIPENLRINMIYILNEGLILPAIDNNHHNITLNYKDIMKINNGYLSVPNLSSRQEEEFKALHFLLFLSLIVDLLIHDNSNQLPMYTNYVYLPIYWLQQIDSKRDDHEFIPKKGLSKGLECLMAYTEKCKKCGKEYTFYNKDLDEHIHNRFREQGLTYYDKTQEFIYCECGEAFNTSEFK</sequence>
<name>U4R022_9FIRM</name>
<evidence type="ECO:0000259" key="1">
    <source>
        <dbReference type="Pfam" id="PF20247"/>
    </source>
</evidence>
<dbReference type="Pfam" id="PF20247">
    <property type="entry name" value="DUF6602"/>
    <property type="match status" value="1"/>
</dbReference>
<dbReference type="OrthoDB" id="337432at2"/>
<dbReference type="InterPro" id="IPR046537">
    <property type="entry name" value="DUF6602"/>
</dbReference>
<reference evidence="2 3" key="1">
    <citation type="journal article" date="2013" name="Genome Announc.">
        <title>Draft Genome Sequence of the Cellulolytic Bacterium Clostridium papyrosolvens C7 (ATCC 700395).</title>
        <authorList>
            <person name="Zepeda V."/>
            <person name="Dassa B."/>
            <person name="Borovok I."/>
            <person name="Lamed R."/>
            <person name="Bayer E.A."/>
            <person name="Cate J.H."/>
        </authorList>
    </citation>
    <scope>NUCLEOTIDE SEQUENCE [LARGE SCALE GENOMIC DNA]</scope>
    <source>
        <strain evidence="2 3">C7</strain>
    </source>
</reference>
<dbReference type="PATRIC" id="fig|1330534.3.peg.3062"/>
<comment type="caution">
    <text evidence="2">The sequence shown here is derived from an EMBL/GenBank/DDBJ whole genome shotgun (WGS) entry which is preliminary data.</text>
</comment>
<dbReference type="CDD" id="cd21173">
    <property type="entry name" value="NucC-like"/>
    <property type="match status" value="1"/>
</dbReference>
<evidence type="ECO:0000313" key="2">
    <source>
        <dbReference type="EMBL" id="EPR09969.1"/>
    </source>
</evidence>
<protein>
    <recommendedName>
        <fullName evidence="1">DUF6602 domain-containing protein</fullName>
    </recommendedName>
</protein>
<dbReference type="STRING" id="1330534.L323_15465"/>
<dbReference type="RefSeq" id="WP_020816524.1">
    <property type="nucleotide sequence ID" value="NZ_ATAY01000082.1"/>
</dbReference>
<proteinExistence type="predicted"/>
<feature type="domain" description="DUF6602" evidence="1">
    <location>
        <begin position="40"/>
        <end position="144"/>
    </location>
</feature>